<gene>
    <name evidence="2" type="ORF">H8S54_05445</name>
</gene>
<proteinExistence type="predicted"/>
<evidence type="ECO:0000256" key="1">
    <source>
        <dbReference type="ARBA" id="ARBA00022801"/>
    </source>
</evidence>
<name>A0A8I0AEH9_9FIRM</name>
<accession>A0A8I0AEH9</accession>
<keyword evidence="3" id="KW-1185">Reference proteome</keyword>
<evidence type="ECO:0000313" key="2">
    <source>
        <dbReference type="EMBL" id="MBC5650567.1"/>
    </source>
</evidence>
<dbReference type="GO" id="GO:0005975">
    <property type="term" value="P:carbohydrate metabolic process"/>
    <property type="evidence" value="ECO:0007669"/>
    <property type="project" value="UniProtKB-ARBA"/>
</dbReference>
<dbReference type="Pfam" id="PF16126">
    <property type="entry name" value="DUF4838"/>
    <property type="match status" value="1"/>
</dbReference>
<keyword evidence="1" id="KW-0378">Hydrolase</keyword>
<dbReference type="InterPro" id="IPR029018">
    <property type="entry name" value="Hex-like_dom2"/>
</dbReference>
<comment type="caution">
    <text evidence="2">The sequence shown here is derived from an EMBL/GenBank/DDBJ whole genome shotgun (WGS) entry which is preliminary data.</text>
</comment>
<evidence type="ECO:0000313" key="3">
    <source>
        <dbReference type="Proteomes" id="UP000652847"/>
    </source>
</evidence>
<dbReference type="Gene3D" id="3.30.379.10">
    <property type="entry name" value="Chitobiase/beta-hexosaminidase domain 2-like"/>
    <property type="match status" value="1"/>
</dbReference>
<dbReference type="InterPro" id="IPR032287">
    <property type="entry name" value="DUF4838"/>
</dbReference>
<dbReference type="RefSeq" id="WP_186901064.1">
    <property type="nucleotide sequence ID" value="NZ_JACOOT010000012.1"/>
</dbReference>
<protein>
    <submittedName>
        <fullName evidence="2">DUF4838 domain-containing protein</fullName>
    </submittedName>
</protein>
<dbReference type="GO" id="GO:0016787">
    <property type="term" value="F:hydrolase activity"/>
    <property type="evidence" value="ECO:0007669"/>
    <property type="project" value="UniProtKB-KW"/>
</dbReference>
<dbReference type="EMBL" id="JACOOT010000012">
    <property type="protein sequence ID" value="MBC5650567.1"/>
    <property type="molecule type" value="Genomic_DNA"/>
</dbReference>
<sequence length="643" mass="73991">MSTITLCYSPDCETISFAAAELERYLKAVNPAFAFSHASESSAANDCTIHLNTDLDPELSSGLDSRADDLFLISLSNGKGSIQGSNPRSVLLGMYAFLRRLGYHFLLPDETVMPHQLSLADLTCSYSHRASLRHRGVCIEGADSLENVLDFIDWLPKLGFNSFFLQFKEPYIFLERWYHHTLNPTKDPMELTEAFLQDCYKKMHEAMKKRSLLLHAAGHGWTCEAIGLPSIGWVPEKAEPSPKVQRLLALVNGKREYIDRIPMNTNLCYSDPEAIDRFCNTVVDYVKEHPETDYLHIWLADEYNHICECESCRKTTLSDQYVHLLNLIDQRLTQEHLDCKLVFLLYQELLYPPVKERFQNPDRFVLMFAPISRTFRESYPDRIQEVPISEYRRNQMVLPVTIEENLTFLAKWQKIFDGNSLVYDYPLGRAHYGDFGYVSISKVLAGDIHHVKNLHLDGYISCQELRAFLPNGLPNYVMGYLTLDTEESFDSLMDEYFQAAYGSMADEVKEYLTRISQLSDCDYFNHIGPRTNPAAAWKYQQLSDYVSGTAEDLLNRAKDSHQISDRFQKLLTFHREYVLLLTDALVSLASGDADAADEKFSLFADFVRKKEDFIQPYLDVYRIQEVAHRYTGFSLPEERTSQN</sequence>
<dbReference type="SUPFAM" id="SSF55545">
    <property type="entry name" value="beta-N-acetylhexosaminidase-like domain"/>
    <property type="match status" value="1"/>
</dbReference>
<dbReference type="AlphaFoldDB" id="A0A8I0AEH9"/>
<reference evidence="2 3" key="1">
    <citation type="submission" date="2020-08" db="EMBL/GenBank/DDBJ databases">
        <title>Genome public.</title>
        <authorList>
            <person name="Liu C."/>
            <person name="Sun Q."/>
        </authorList>
    </citation>
    <scope>NUCLEOTIDE SEQUENCE [LARGE SCALE GENOMIC DNA]</scope>
    <source>
        <strain evidence="2 3">BX17</strain>
    </source>
</reference>
<dbReference type="Proteomes" id="UP000652847">
    <property type="component" value="Unassembled WGS sequence"/>
</dbReference>
<organism evidence="2 3">
    <name type="scientific">Blautia segnis</name>
    <dbReference type="NCBI Taxonomy" id="2763030"/>
    <lineage>
        <taxon>Bacteria</taxon>
        <taxon>Bacillati</taxon>
        <taxon>Bacillota</taxon>
        <taxon>Clostridia</taxon>
        <taxon>Lachnospirales</taxon>
        <taxon>Lachnospiraceae</taxon>
        <taxon>Blautia</taxon>
    </lineage>
</organism>